<gene>
    <name evidence="1" type="ORF">Tco_1092716</name>
</gene>
<dbReference type="Proteomes" id="UP001151760">
    <property type="component" value="Unassembled WGS sequence"/>
</dbReference>
<proteinExistence type="predicted"/>
<evidence type="ECO:0000313" key="2">
    <source>
        <dbReference type="Proteomes" id="UP001151760"/>
    </source>
</evidence>
<evidence type="ECO:0000313" key="1">
    <source>
        <dbReference type="EMBL" id="GJT97198.1"/>
    </source>
</evidence>
<name>A0ABQ5IAS4_9ASTR</name>
<accession>A0ABQ5IAS4</accession>
<protein>
    <submittedName>
        <fullName evidence="1">Uncharacterized protein</fullName>
    </submittedName>
</protein>
<comment type="caution">
    <text evidence="1">The sequence shown here is derived from an EMBL/GenBank/DDBJ whole genome shotgun (WGS) entry which is preliminary data.</text>
</comment>
<keyword evidence="2" id="KW-1185">Reference proteome</keyword>
<organism evidence="1 2">
    <name type="scientific">Tanacetum coccineum</name>
    <dbReference type="NCBI Taxonomy" id="301880"/>
    <lineage>
        <taxon>Eukaryota</taxon>
        <taxon>Viridiplantae</taxon>
        <taxon>Streptophyta</taxon>
        <taxon>Embryophyta</taxon>
        <taxon>Tracheophyta</taxon>
        <taxon>Spermatophyta</taxon>
        <taxon>Magnoliopsida</taxon>
        <taxon>eudicotyledons</taxon>
        <taxon>Gunneridae</taxon>
        <taxon>Pentapetalae</taxon>
        <taxon>asterids</taxon>
        <taxon>campanulids</taxon>
        <taxon>Asterales</taxon>
        <taxon>Asteraceae</taxon>
        <taxon>Asteroideae</taxon>
        <taxon>Anthemideae</taxon>
        <taxon>Anthemidinae</taxon>
        <taxon>Tanacetum</taxon>
    </lineage>
</organism>
<reference evidence="1" key="1">
    <citation type="journal article" date="2022" name="Int. J. Mol. Sci.">
        <title>Draft Genome of Tanacetum Coccineum: Genomic Comparison of Closely Related Tanacetum-Family Plants.</title>
        <authorList>
            <person name="Yamashiro T."/>
            <person name="Shiraishi A."/>
            <person name="Nakayama K."/>
            <person name="Satake H."/>
        </authorList>
    </citation>
    <scope>NUCLEOTIDE SEQUENCE</scope>
</reference>
<dbReference type="EMBL" id="BQNB010020554">
    <property type="protein sequence ID" value="GJT97198.1"/>
    <property type="molecule type" value="Genomic_DNA"/>
</dbReference>
<sequence length="250" mass="28892">MDNPNITMEDYIRLEEEKAQKYGKVFNWETAKYGKICFDDDIHDLRSVEIEFPAIVFNDEEEEQNILYFNDLFPFNIIHFHDLKSEKDNDDNDSDIILSSEDITDFEERLERIYNREIHKVQVVDFQWMPELMRDGLFAKMVMEHRDDVGGARRRLSWRQFILALGLHTEEEMESLGFARVECWIVCGSIGSAFTAEIVRGLTVIAPELPMIDMAELVRLHISQDALVIDDGGQADPAPVQAPPPPPMLA</sequence>
<reference evidence="1" key="2">
    <citation type="submission" date="2022-01" db="EMBL/GenBank/DDBJ databases">
        <authorList>
            <person name="Yamashiro T."/>
            <person name="Shiraishi A."/>
            <person name="Satake H."/>
            <person name="Nakayama K."/>
        </authorList>
    </citation>
    <scope>NUCLEOTIDE SEQUENCE</scope>
</reference>